<dbReference type="Pfam" id="PF00773">
    <property type="entry name" value="RNB"/>
    <property type="match status" value="1"/>
</dbReference>
<dbReference type="OrthoDB" id="2285229at2759"/>
<dbReference type="InterPro" id="IPR013785">
    <property type="entry name" value="Aldolase_TIM"/>
</dbReference>
<dbReference type="InterPro" id="IPR058240">
    <property type="entry name" value="rSAM_sf"/>
</dbReference>
<dbReference type="Gene3D" id="3.20.20.70">
    <property type="entry name" value="Aldolase class I"/>
    <property type="match status" value="1"/>
</dbReference>
<feature type="region of interest" description="Disordered" evidence="2">
    <location>
        <begin position="494"/>
        <end position="516"/>
    </location>
</feature>
<feature type="compositionally biased region" description="Polar residues" evidence="2">
    <location>
        <begin position="1273"/>
        <end position="1285"/>
    </location>
</feature>
<name>A0A9P6LP08_9PEZI</name>
<feature type="region of interest" description="Disordered" evidence="2">
    <location>
        <begin position="1124"/>
        <end position="1169"/>
    </location>
</feature>
<feature type="region of interest" description="Disordered" evidence="2">
    <location>
        <begin position="1254"/>
        <end position="1317"/>
    </location>
</feature>
<dbReference type="Pfam" id="PF23214">
    <property type="entry name" value="SH3_CYT4"/>
    <property type="match status" value="1"/>
</dbReference>
<evidence type="ECO:0000259" key="3">
    <source>
        <dbReference type="SMART" id="SM00955"/>
    </source>
</evidence>
<feature type="region of interest" description="Disordered" evidence="2">
    <location>
        <begin position="586"/>
        <end position="621"/>
    </location>
</feature>
<dbReference type="Pfam" id="PF25522">
    <property type="entry name" value="OB_cyt-4"/>
    <property type="match status" value="1"/>
</dbReference>
<feature type="compositionally biased region" description="Polar residues" evidence="2">
    <location>
        <begin position="1127"/>
        <end position="1145"/>
    </location>
</feature>
<reference evidence="4" key="1">
    <citation type="submission" date="2020-03" db="EMBL/GenBank/DDBJ databases">
        <authorList>
            <person name="He L."/>
        </authorList>
    </citation>
    <scope>NUCLEOTIDE SEQUENCE</scope>
    <source>
        <strain evidence="4">CkLH20</strain>
    </source>
</reference>
<feature type="region of interest" description="Disordered" evidence="2">
    <location>
        <begin position="726"/>
        <end position="867"/>
    </location>
</feature>
<dbReference type="InterPro" id="IPR003739">
    <property type="entry name" value="Lys_aminomutase/Glu_NH3_mut"/>
</dbReference>
<feature type="compositionally biased region" description="Basic and acidic residues" evidence="2">
    <location>
        <begin position="837"/>
        <end position="848"/>
    </location>
</feature>
<reference evidence="4" key="2">
    <citation type="submission" date="2020-11" db="EMBL/GenBank/DDBJ databases">
        <title>Whole genome sequencing of Colletotrichum sp.</title>
        <authorList>
            <person name="Li H."/>
        </authorList>
    </citation>
    <scope>NUCLEOTIDE SEQUENCE</scope>
    <source>
        <strain evidence="4">CkLH20</strain>
    </source>
</reference>
<feature type="compositionally biased region" description="Basic residues" evidence="2">
    <location>
        <begin position="494"/>
        <end position="507"/>
    </location>
</feature>
<dbReference type="SUPFAM" id="SSF102114">
    <property type="entry name" value="Radical SAM enzymes"/>
    <property type="match status" value="1"/>
</dbReference>
<dbReference type="InterPro" id="IPR057912">
    <property type="entry name" value="OB_CYT4_C"/>
</dbReference>
<dbReference type="InterPro" id="IPR012340">
    <property type="entry name" value="NA-bd_OB-fold"/>
</dbReference>
<dbReference type="GO" id="GO:0051539">
    <property type="term" value="F:4 iron, 4 sulfur cluster binding"/>
    <property type="evidence" value="ECO:0007669"/>
    <property type="project" value="UniProtKB-KW"/>
</dbReference>
<feature type="compositionally biased region" description="Acidic residues" evidence="2">
    <location>
        <begin position="587"/>
        <end position="609"/>
    </location>
</feature>
<feature type="compositionally biased region" description="Gly residues" evidence="2">
    <location>
        <begin position="1434"/>
        <end position="1444"/>
    </location>
</feature>
<feature type="region of interest" description="Disordered" evidence="2">
    <location>
        <begin position="902"/>
        <end position="964"/>
    </location>
</feature>
<keyword evidence="1" id="KW-0479">Metal-binding</keyword>
<feature type="domain" description="RNB" evidence="3">
    <location>
        <begin position="1914"/>
        <end position="2268"/>
    </location>
</feature>
<comment type="caution">
    <text evidence="4">The sequence shown here is derived from an EMBL/GenBank/DDBJ whole genome shotgun (WGS) entry which is preliminary data.</text>
</comment>
<dbReference type="EMBL" id="JAATWM020000008">
    <property type="protein sequence ID" value="KAF9879107.1"/>
    <property type="molecule type" value="Genomic_DNA"/>
</dbReference>
<feature type="region of interest" description="Disordered" evidence="2">
    <location>
        <begin position="1348"/>
        <end position="1375"/>
    </location>
</feature>
<dbReference type="Proteomes" id="UP000781932">
    <property type="component" value="Unassembled WGS sequence"/>
</dbReference>
<keyword evidence="1" id="KW-0004">4Fe-4S</keyword>
<dbReference type="SUPFAM" id="SSF50249">
    <property type="entry name" value="Nucleic acid-binding proteins"/>
    <property type="match status" value="1"/>
</dbReference>
<feature type="compositionally biased region" description="Low complexity" evidence="2">
    <location>
        <begin position="815"/>
        <end position="833"/>
    </location>
</feature>
<protein>
    <submittedName>
        <fullName evidence="4">RNB domain-containing protein</fullName>
    </submittedName>
</protein>
<proteinExistence type="predicted"/>
<dbReference type="InterPro" id="IPR056625">
    <property type="entry name" value="SH3_CYT4"/>
</dbReference>
<feature type="region of interest" description="Disordered" evidence="2">
    <location>
        <begin position="669"/>
        <end position="693"/>
    </location>
</feature>
<dbReference type="GeneID" id="62159133"/>
<dbReference type="SMART" id="SM00955">
    <property type="entry name" value="RNB"/>
    <property type="match status" value="1"/>
</dbReference>
<keyword evidence="5" id="KW-1185">Reference proteome</keyword>
<evidence type="ECO:0000256" key="2">
    <source>
        <dbReference type="SAM" id="MobiDB-lite"/>
    </source>
</evidence>
<feature type="region of interest" description="Disordered" evidence="2">
    <location>
        <begin position="1026"/>
        <end position="1069"/>
    </location>
</feature>
<feature type="compositionally biased region" description="Polar residues" evidence="2">
    <location>
        <begin position="1026"/>
        <end position="1038"/>
    </location>
</feature>
<dbReference type="Pfam" id="PF23216">
    <property type="entry name" value="WHD_CYT4"/>
    <property type="match status" value="1"/>
</dbReference>
<dbReference type="PANTHER" id="PTHR30538:SF0">
    <property type="entry name" value="L-LYSINE 2,3-AMINOMUTASE AQ_1632-RELATED"/>
    <property type="match status" value="1"/>
</dbReference>
<feature type="region of interest" description="Disordered" evidence="2">
    <location>
        <begin position="1410"/>
        <end position="1449"/>
    </location>
</feature>
<dbReference type="RefSeq" id="XP_038748568.1">
    <property type="nucleotide sequence ID" value="XM_038886059.1"/>
</dbReference>
<dbReference type="PANTHER" id="PTHR30538">
    <property type="entry name" value="LYSINE 2,3-AMINOMUTASE-RELATED"/>
    <property type="match status" value="1"/>
</dbReference>
<sequence>MVKFLDETLPEEIPARGGNEMEHRNKLIEDVQEGIKEATMSVRLMPYTLSRIDWSNPRSDPIFRQFIPTKSIMQPDHPKLTLDSLEEEADSPVEGLVHRYPDKALFLLGGETDEVKQKKSLKPTPARWKACFEHIEATPEIQDIVVSGGDSYYLTPPQIVAIGKRLISIPHIRRFRFASKGLAVSPTRILDPDDEWFRAIVTVSNLARKAGKQMALHTHFNHPNEISWVTEEACQKLFEAAVTVRNQSVLLNGVNDDVPTMAKLIRKLADNNITPYYVYQHDMVRKAEHLRTPLQTILDIEAAIRGSIAGFMMPQFVVDLPGGGGKRLASTFMKYDRQTGVSTYMAPAVTGHGVEGRNKTNKVYEYHDPVLSLPAGGDGTFTNRTLRLSSIDRALPVASWSAQYRIWQHLLVLAESLLDSGVPWRLGDWETGPPKAAGSKAIGEEGTRVDVTDIDHDHGVVLAGSGAARGSKLDLEEERRRRANVSVDVNDGRRRRCAGARRRRERRRGQGEKEKLQVELQLQLQRQGQYHRQPRGPWTAATTAVDRHELISFLDDADADDLYLSCPPVADNNVPLTTCSSVLIIDTDTDEEEEDDNDDKYYDNDDDNTKDDVDYTATTTNESFPRYPSFYSSARSSLESTDLTTCSSASATTTTTTVTMAPLFLMGGGVGAKNNGKTTAPAETTASIGRASDDSVDRFDGLWDYLHHGLDGYSSPDLRLLQYQDKEKSPAQQQQQQRKQQQQQQQHYQQHSHQHQLSSSSTYHQTLYELRPESSRSHTHPHFLHRTSSESGGAATTTTTTTGTWTLRKSHEKTNSGSSKKTTATTASTAMTTIPSARERDRERETTRSPDGSAVVVPPPVSPSTASFGAEMSKEEFEALPEAIQRKYFSSLERLHFASLAPAPPQTPNFLNPFFERPETSPNPQTQTIKQRRKARQARLASDHVSDRVKRRNSRRSRITSTGSSVYVRLPDKIKRRHLTTEEQLASSLNRRHDIILDPADEAIYKVRRRASSVVIPDDLWSPTLSVRPQTMESQPSQREVPKKAVAAEQKRPSPKKQTSLPTSPQKKRDSFYDSFRWLEEDDELDLRLHLDDYHANLREEVPAPSKQRRPSFRRHLSISKIPFGRTSLSMNRPGTTQAIASSPGSPLFANAPSSPQATSPGHGRRRSRALSLITPKHSPQDTVAAFDPEAAHYQDPEARLKLRLYLASPQKFDEAIEFGFPAKEAMCPEAAKNVRDSKFRRSKAALADEPDNLGTFLADDRSSIYSEDGSLDSDSPKTPQTMENATALRPPPVKSDRGYSPAPLSPKPSNEFTRGPAETREMTMRMTLTRPDLRAHEDQIYGWQQKCCPPGRKSQSNGLRDEFGAPAFARDGTSKESIERQFAAMDQWNAQANDRGVMKRFWNKLYTRDTRDQGSQRPQRHGQKSFFRFHDGNFGGNRGGGQHKGSMELSASELSIIRSRSNIRERLRAWESENHIPASRLLGDVPTRDIPLSNYLTRPDQLPGSTEAMRGKDSLGSPEKSQGNRALYDGDELEDLRGATSALVAGDLVVTRLGLSRLPILALCLGRHYDRQYFYMSTGEVVVEENLPTLFTLTNFIDPAKFQHVVDIIPDQVYTNPRNVLFHRKNPEVIENVALLQGQMIRFREDMISFYQAHQQLDNASSFLADPETPQYMSLEEIADKLLPSYLKTNDKYPPHALYAVHSALQRDEWGFRPLSQRWHRRNYIYEIRPASDIRVLRKTENQVRELIEGAALRENPAQSASLLSKNSLGSFILKARGIIQASRANREWTPHGMIGLSNEKTESRGVWNKSDQDFIRFMELWACHRIVPNASQLETLGSTILRLTDMYTESEWLAHWTGFTFLQEIGWIPPWDIPARYDYKFPGTKVQRGAPMKLPPVDVQGSLRQDVAGGVRRDWGDATIFCVDAESTEDVDDGFSIEPTEKPGEYWIHIHIADPASCIDPNSDLARRIQHTPSSLYLPGFPEKMLPVDLEEQFSLDPGSPTLTFSAKVNELGQVLDHNVEPGIARRVLHVPKSEVAAVLPGLHEKPAPSESFSVGTPPAPRVPLKTITRASDLPQKDKDDLVLINRLCKALGHRRTAKGQMPVFPSKFKTPEVSLHSVSAVGDPDDLGASVSWAGDPFIRISDPTPSETEDLVAHLMHTAGEVAATWCAARKIPIPYSTQPEAQRNRAELDAFRRQHVDPLIAQRKPVPTETIFKLYSLVGTTELSIDPSPFYSVGLDAYSKSSSPLRRFGDLLVHWQIHAALAHERATGRSLAGHDASHAPFLPWTRAALAPALPMLQAQQRQIKQVDNKDGPTQWTAQAFLRAWRFREADLPPTFTFVVDGLYPFGLRGRLVSFYEVFASIDIVRLDGFAKMADIRVDDLFEVEVVDVNVVTTFIAVQPLKRLGSLLKPAAKSA</sequence>
<feature type="compositionally biased region" description="Low complexity" evidence="2">
    <location>
        <begin position="789"/>
        <end position="806"/>
    </location>
</feature>
<feature type="compositionally biased region" description="Basic residues" evidence="2">
    <location>
        <begin position="949"/>
        <end position="958"/>
    </location>
</feature>
<keyword evidence="1" id="KW-0408">Iron</keyword>
<feature type="region of interest" description="Disordered" evidence="2">
    <location>
        <begin position="1493"/>
        <end position="1526"/>
    </location>
</feature>
<accession>A0A9P6LP08</accession>
<organism evidence="4 5">
    <name type="scientific">Colletotrichum karsti</name>
    <dbReference type="NCBI Taxonomy" id="1095194"/>
    <lineage>
        <taxon>Eukaryota</taxon>
        <taxon>Fungi</taxon>
        <taxon>Dikarya</taxon>
        <taxon>Ascomycota</taxon>
        <taxon>Pezizomycotina</taxon>
        <taxon>Sordariomycetes</taxon>
        <taxon>Hypocreomycetidae</taxon>
        <taxon>Glomerellales</taxon>
        <taxon>Glomerellaceae</taxon>
        <taxon>Colletotrichum</taxon>
        <taxon>Colletotrichum boninense species complex</taxon>
    </lineage>
</organism>
<evidence type="ECO:0000313" key="4">
    <source>
        <dbReference type="EMBL" id="KAF9879107.1"/>
    </source>
</evidence>
<feature type="compositionally biased region" description="Polar residues" evidence="2">
    <location>
        <begin position="675"/>
        <end position="687"/>
    </location>
</feature>
<dbReference type="InterPro" id="IPR001900">
    <property type="entry name" value="RNase_II/R"/>
</dbReference>
<feature type="compositionally biased region" description="Low complexity" evidence="2">
    <location>
        <begin position="732"/>
        <end position="765"/>
    </location>
</feature>
<evidence type="ECO:0000313" key="5">
    <source>
        <dbReference type="Proteomes" id="UP000781932"/>
    </source>
</evidence>
<keyword evidence="1" id="KW-0411">Iron-sulfur</keyword>
<feature type="compositionally biased region" description="Polar residues" evidence="2">
    <location>
        <begin position="1056"/>
        <end position="1065"/>
    </location>
</feature>
<evidence type="ECO:0000256" key="1">
    <source>
        <dbReference type="ARBA" id="ARBA00022485"/>
    </source>
</evidence>
<dbReference type="GO" id="GO:0003723">
    <property type="term" value="F:RNA binding"/>
    <property type="evidence" value="ECO:0007669"/>
    <property type="project" value="InterPro"/>
</dbReference>
<dbReference type="InterPro" id="IPR056624">
    <property type="entry name" value="WH_CYT4"/>
</dbReference>
<dbReference type="GO" id="GO:0004540">
    <property type="term" value="F:RNA nuclease activity"/>
    <property type="evidence" value="ECO:0007669"/>
    <property type="project" value="InterPro"/>
</dbReference>
<gene>
    <name evidence="4" type="ORF">CkaCkLH20_03340</name>
</gene>